<reference evidence="1" key="1">
    <citation type="submission" date="2022-02" db="EMBL/GenBank/DDBJ databases">
        <title>Plant Genome Project.</title>
        <authorList>
            <person name="Zhang R.-G."/>
        </authorList>
    </citation>
    <scope>NUCLEOTIDE SEQUENCE</scope>
    <source>
        <strain evidence="1">AT1</strain>
    </source>
</reference>
<evidence type="ECO:0000313" key="1">
    <source>
        <dbReference type="EMBL" id="KAI8570182.1"/>
    </source>
</evidence>
<accession>A0ACC0PYT6</accession>
<protein>
    <submittedName>
        <fullName evidence="1">Uncharacterized protein</fullName>
    </submittedName>
</protein>
<dbReference type="EMBL" id="CM046388">
    <property type="protein sequence ID" value="KAI8570182.1"/>
    <property type="molecule type" value="Genomic_DNA"/>
</dbReference>
<keyword evidence="2" id="KW-1185">Reference proteome</keyword>
<comment type="caution">
    <text evidence="1">The sequence shown here is derived from an EMBL/GenBank/DDBJ whole genome shotgun (WGS) entry which is preliminary data.</text>
</comment>
<dbReference type="Proteomes" id="UP001062846">
    <property type="component" value="Chromosome 1"/>
</dbReference>
<name>A0ACC0PYT6_RHOML</name>
<sequence length="169" mass="17901">MRLSPQAQFKRAPGASSTTKCACLRRSLSTPAGRILQRSNTPQAQSKCSSGASSTDQVRVLLGHSPQIKCACSSGASFIDQVRHTCPPRAHSPHMIMCALGAIQVLPGASSTYQVGFRCNPSALRAPQECLTSTSTTIPLPFFAKLKRVEEGATGHNNPPLGMIIGLEL</sequence>
<gene>
    <name evidence="1" type="ORF">RHMOL_Rhmol01G0013600</name>
</gene>
<evidence type="ECO:0000313" key="2">
    <source>
        <dbReference type="Proteomes" id="UP001062846"/>
    </source>
</evidence>
<proteinExistence type="predicted"/>
<organism evidence="1 2">
    <name type="scientific">Rhododendron molle</name>
    <name type="common">Chinese azalea</name>
    <name type="synonym">Azalea mollis</name>
    <dbReference type="NCBI Taxonomy" id="49168"/>
    <lineage>
        <taxon>Eukaryota</taxon>
        <taxon>Viridiplantae</taxon>
        <taxon>Streptophyta</taxon>
        <taxon>Embryophyta</taxon>
        <taxon>Tracheophyta</taxon>
        <taxon>Spermatophyta</taxon>
        <taxon>Magnoliopsida</taxon>
        <taxon>eudicotyledons</taxon>
        <taxon>Gunneridae</taxon>
        <taxon>Pentapetalae</taxon>
        <taxon>asterids</taxon>
        <taxon>Ericales</taxon>
        <taxon>Ericaceae</taxon>
        <taxon>Ericoideae</taxon>
        <taxon>Rhodoreae</taxon>
        <taxon>Rhododendron</taxon>
    </lineage>
</organism>